<dbReference type="Pfam" id="PF02365">
    <property type="entry name" value="NAM"/>
    <property type="match status" value="1"/>
</dbReference>
<evidence type="ECO:0000259" key="7">
    <source>
        <dbReference type="PROSITE" id="PS51005"/>
    </source>
</evidence>
<protein>
    <recommendedName>
        <fullName evidence="7">NAC domain-containing protein</fullName>
    </recommendedName>
</protein>
<feature type="region of interest" description="Disordered" evidence="6">
    <location>
        <begin position="170"/>
        <end position="203"/>
    </location>
</feature>
<evidence type="ECO:0000256" key="5">
    <source>
        <dbReference type="ARBA" id="ARBA00023242"/>
    </source>
</evidence>
<gene>
    <name evidence="8" type="ORF">ACJRO7_036050</name>
</gene>
<keyword evidence="5" id="KW-0539">Nucleus</keyword>
<evidence type="ECO:0000313" key="8">
    <source>
        <dbReference type="EMBL" id="KAL3723972.1"/>
    </source>
</evidence>
<dbReference type="InterPro" id="IPR036093">
    <property type="entry name" value="NAC_dom_sf"/>
</dbReference>
<evidence type="ECO:0000256" key="6">
    <source>
        <dbReference type="SAM" id="MobiDB-lite"/>
    </source>
</evidence>
<dbReference type="EMBL" id="JBJKBG010000009">
    <property type="protein sequence ID" value="KAL3723972.1"/>
    <property type="molecule type" value="Genomic_DNA"/>
</dbReference>
<accession>A0ABD3J9E5</accession>
<proteinExistence type="predicted"/>
<evidence type="ECO:0000256" key="2">
    <source>
        <dbReference type="ARBA" id="ARBA00023015"/>
    </source>
</evidence>
<keyword evidence="3" id="KW-0238">DNA-binding</keyword>
<dbReference type="GO" id="GO:0003677">
    <property type="term" value="F:DNA binding"/>
    <property type="evidence" value="ECO:0007669"/>
    <property type="project" value="UniProtKB-KW"/>
</dbReference>
<comment type="subcellular location">
    <subcellularLocation>
        <location evidence="1">Nucleus</location>
    </subcellularLocation>
</comment>
<keyword evidence="9" id="KW-1185">Reference proteome</keyword>
<dbReference type="AlphaFoldDB" id="A0ABD3J9E5"/>
<keyword evidence="4" id="KW-0804">Transcription</keyword>
<name>A0ABD3J9E5_EUCGL</name>
<evidence type="ECO:0000313" key="9">
    <source>
        <dbReference type="Proteomes" id="UP001634007"/>
    </source>
</evidence>
<evidence type="ECO:0000256" key="1">
    <source>
        <dbReference type="ARBA" id="ARBA00004123"/>
    </source>
</evidence>
<dbReference type="Gene3D" id="2.170.150.80">
    <property type="entry name" value="NAC domain"/>
    <property type="match status" value="1"/>
</dbReference>
<dbReference type="Proteomes" id="UP001634007">
    <property type="component" value="Unassembled WGS sequence"/>
</dbReference>
<evidence type="ECO:0000256" key="4">
    <source>
        <dbReference type="ARBA" id="ARBA00023163"/>
    </source>
</evidence>
<comment type="caution">
    <text evidence="8">The sequence shown here is derived from an EMBL/GenBank/DDBJ whole genome shotgun (WGS) entry which is preliminary data.</text>
</comment>
<dbReference type="GO" id="GO:0005634">
    <property type="term" value="C:nucleus"/>
    <property type="evidence" value="ECO:0007669"/>
    <property type="project" value="UniProtKB-SubCell"/>
</dbReference>
<dbReference type="PANTHER" id="PTHR31989">
    <property type="entry name" value="NAC DOMAIN-CONTAINING PROTEIN 82-RELATED"/>
    <property type="match status" value="1"/>
</dbReference>
<keyword evidence="2" id="KW-0805">Transcription regulation</keyword>
<dbReference type="PROSITE" id="PS51005">
    <property type="entry name" value="NAC"/>
    <property type="match status" value="1"/>
</dbReference>
<sequence length="318" mass="36186">MESTDISLVDLPVGCRFRPTEEELVNHYLKLKILGDKKVEKIIPEVDVHQLPPWDLPSKINELSSINSDGDGWFFFCRLQNKYPQSKRTRRTNDHGSWKPTGENRKIRTQDKKNILGLKKILVFKKHQSPKNAQTRWVLHEYHINADLMDNTLNDQSDFVLYHLKQNLDNQGKTNSKTKKTQKSVTVIPQESNRSSCRAPDEVNETSFSIMPQEGSRSMCNTPNEVNNTSCTNPLVTAKSIVPREIPKESSKEDIQQPPTPILSPDCNSSGCDFSITPQPSTATGEQLTNDLSYQDLESYFADDRHLEDIFGMLNSHG</sequence>
<reference evidence="8 9" key="1">
    <citation type="submission" date="2024-11" db="EMBL/GenBank/DDBJ databases">
        <title>Chromosome-level genome assembly of Eucalyptus globulus Labill. provides insights into its genome evolution.</title>
        <authorList>
            <person name="Li X."/>
        </authorList>
    </citation>
    <scope>NUCLEOTIDE SEQUENCE [LARGE SCALE GENOMIC DNA]</scope>
    <source>
        <strain evidence="8">CL2024</strain>
        <tissue evidence="8">Fresh tender leaves</tissue>
    </source>
</reference>
<dbReference type="InterPro" id="IPR003441">
    <property type="entry name" value="NAC-dom"/>
</dbReference>
<dbReference type="SUPFAM" id="SSF101941">
    <property type="entry name" value="NAC domain"/>
    <property type="match status" value="1"/>
</dbReference>
<organism evidence="8 9">
    <name type="scientific">Eucalyptus globulus</name>
    <name type="common">Tasmanian blue gum</name>
    <dbReference type="NCBI Taxonomy" id="34317"/>
    <lineage>
        <taxon>Eukaryota</taxon>
        <taxon>Viridiplantae</taxon>
        <taxon>Streptophyta</taxon>
        <taxon>Embryophyta</taxon>
        <taxon>Tracheophyta</taxon>
        <taxon>Spermatophyta</taxon>
        <taxon>Magnoliopsida</taxon>
        <taxon>eudicotyledons</taxon>
        <taxon>Gunneridae</taxon>
        <taxon>Pentapetalae</taxon>
        <taxon>rosids</taxon>
        <taxon>malvids</taxon>
        <taxon>Myrtales</taxon>
        <taxon>Myrtaceae</taxon>
        <taxon>Myrtoideae</taxon>
        <taxon>Eucalypteae</taxon>
        <taxon>Eucalyptus</taxon>
    </lineage>
</organism>
<feature type="domain" description="NAC" evidence="7">
    <location>
        <begin position="11"/>
        <end position="167"/>
    </location>
</feature>
<evidence type="ECO:0000256" key="3">
    <source>
        <dbReference type="ARBA" id="ARBA00023125"/>
    </source>
</evidence>